<dbReference type="InterPro" id="IPR001451">
    <property type="entry name" value="Hexapep"/>
</dbReference>
<name>A0A7H9ELW8_9LACO</name>
<dbReference type="CDD" id="cd03357">
    <property type="entry name" value="LbH_MAT_GAT"/>
    <property type="match status" value="1"/>
</dbReference>
<reference evidence="6 7" key="1">
    <citation type="submission" date="2020-01" db="EMBL/GenBank/DDBJ databases">
        <title>Complete and circular genome sequences of six lactobacillus isolates from horses.</title>
        <authorList>
            <person name="Hassan H.M."/>
        </authorList>
    </citation>
    <scope>NUCLEOTIDE SEQUENCE [LARGE SCALE GENOMIC DNA]</scope>
    <source>
        <strain evidence="6 7">1A</strain>
    </source>
</reference>
<sequence>MEENTRKMLAGKPYTPATDEIHRISRQSHRLCHDFNQLYDTDREQRNAIVDQLLGKHGQNVYFQGPIYFDYGQFTTIGDYFYANTNLTVLDTCPVTIGNNVMLGPNVSLLTPQHPLLSEQRNVREWQGKMLDYEYGAPITIEDNCWLGGNVTVLGGVTIGAGSVVGAGAVVTKSVPPNSLVLGVPARVVRTLTEADRLTDWPY</sequence>
<dbReference type="GO" id="GO:0008374">
    <property type="term" value="F:O-acyltransferase activity"/>
    <property type="evidence" value="ECO:0007669"/>
    <property type="project" value="TreeGrafter"/>
</dbReference>
<dbReference type="InterPro" id="IPR051159">
    <property type="entry name" value="Hexapeptide_acetyltransf"/>
</dbReference>
<evidence type="ECO:0000256" key="2">
    <source>
        <dbReference type="ARBA" id="ARBA00022679"/>
    </source>
</evidence>
<evidence type="ECO:0000256" key="1">
    <source>
        <dbReference type="ARBA" id="ARBA00007274"/>
    </source>
</evidence>
<gene>
    <name evidence="6" type="ORF">GTO87_08920</name>
</gene>
<dbReference type="Pfam" id="PF12464">
    <property type="entry name" value="Mac"/>
    <property type="match status" value="1"/>
</dbReference>
<dbReference type="AlphaFoldDB" id="A0A7H9ELW8"/>
<evidence type="ECO:0000259" key="5">
    <source>
        <dbReference type="SMART" id="SM01266"/>
    </source>
</evidence>
<proteinExistence type="inferred from homology"/>
<organism evidence="6 7">
    <name type="scientific">Ligilactobacillus saerimneri</name>
    <dbReference type="NCBI Taxonomy" id="228229"/>
    <lineage>
        <taxon>Bacteria</taxon>
        <taxon>Bacillati</taxon>
        <taxon>Bacillota</taxon>
        <taxon>Bacilli</taxon>
        <taxon>Lactobacillales</taxon>
        <taxon>Lactobacillaceae</taxon>
        <taxon>Ligilactobacillus</taxon>
    </lineage>
</organism>
<evidence type="ECO:0000256" key="3">
    <source>
        <dbReference type="ARBA" id="ARBA00022737"/>
    </source>
</evidence>
<dbReference type="FunFam" id="2.160.10.10:FF:000025">
    <property type="entry name" value="Hexapeptide-repeat containing-acetyltransferase"/>
    <property type="match status" value="1"/>
</dbReference>
<evidence type="ECO:0000313" key="7">
    <source>
        <dbReference type="Proteomes" id="UP000510886"/>
    </source>
</evidence>
<keyword evidence="4" id="KW-0012">Acyltransferase</keyword>
<dbReference type="Gene3D" id="2.160.10.10">
    <property type="entry name" value="Hexapeptide repeat proteins"/>
    <property type="match status" value="1"/>
</dbReference>
<dbReference type="SMART" id="SM01266">
    <property type="entry name" value="Mac"/>
    <property type="match status" value="1"/>
</dbReference>
<dbReference type="SUPFAM" id="SSF51161">
    <property type="entry name" value="Trimeric LpxA-like enzymes"/>
    <property type="match status" value="1"/>
</dbReference>
<comment type="similarity">
    <text evidence="1">Belongs to the transferase hexapeptide repeat family.</text>
</comment>
<dbReference type="InterPro" id="IPR024688">
    <property type="entry name" value="Mac_dom"/>
</dbReference>
<dbReference type="InterPro" id="IPR011004">
    <property type="entry name" value="Trimer_LpxA-like_sf"/>
</dbReference>
<keyword evidence="3" id="KW-0677">Repeat</keyword>
<feature type="domain" description="Maltose/galactoside acetyltransferase" evidence="5">
    <location>
        <begin position="5"/>
        <end position="59"/>
    </location>
</feature>
<evidence type="ECO:0000313" key="6">
    <source>
        <dbReference type="EMBL" id="QLL78694.1"/>
    </source>
</evidence>
<dbReference type="EMBL" id="CP047418">
    <property type="protein sequence ID" value="QLL78694.1"/>
    <property type="molecule type" value="Genomic_DNA"/>
</dbReference>
<dbReference type="PANTHER" id="PTHR23416:SF54">
    <property type="entry name" value="ACETYLTRANSFERASE, CYSE_LACA_LPXA_NODL FAMILY (AFU_ORTHOLOGUE AFUA_2G08430)-RELATED"/>
    <property type="match status" value="1"/>
</dbReference>
<protein>
    <submittedName>
        <fullName evidence="6">Sugar O-acetyltransferase</fullName>
    </submittedName>
</protein>
<dbReference type="PROSITE" id="PS00101">
    <property type="entry name" value="HEXAPEP_TRANSFERASES"/>
    <property type="match status" value="1"/>
</dbReference>
<dbReference type="GO" id="GO:0016407">
    <property type="term" value="F:acetyltransferase activity"/>
    <property type="evidence" value="ECO:0007669"/>
    <property type="project" value="InterPro"/>
</dbReference>
<dbReference type="Proteomes" id="UP000510886">
    <property type="component" value="Chromosome"/>
</dbReference>
<dbReference type="Pfam" id="PF14602">
    <property type="entry name" value="Hexapep_2"/>
    <property type="match status" value="1"/>
</dbReference>
<evidence type="ECO:0000256" key="4">
    <source>
        <dbReference type="ARBA" id="ARBA00023315"/>
    </source>
</evidence>
<accession>A0A7H9ELW8</accession>
<dbReference type="KEGG" id="lsw:GTO87_08920"/>
<dbReference type="RefSeq" id="WP_180848864.1">
    <property type="nucleotide sequence ID" value="NZ_CP047418.1"/>
</dbReference>
<dbReference type="InterPro" id="IPR018357">
    <property type="entry name" value="Hexapep_transf_CS"/>
</dbReference>
<dbReference type="PANTHER" id="PTHR23416">
    <property type="entry name" value="SIALIC ACID SYNTHASE-RELATED"/>
    <property type="match status" value="1"/>
</dbReference>
<keyword evidence="2 6" id="KW-0808">Transferase</keyword>